<dbReference type="EMBL" id="JASBNA010000001">
    <property type="protein sequence ID" value="KAK7695839.1"/>
    <property type="molecule type" value="Genomic_DNA"/>
</dbReference>
<dbReference type="AlphaFoldDB" id="A0AAW0GWT7"/>
<reference evidence="2 3" key="1">
    <citation type="submission" date="2022-09" db="EMBL/GenBank/DDBJ databases">
        <authorList>
            <person name="Palmer J.M."/>
        </authorList>
    </citation>
    <scope>NUCLEOTIDE SEQUENCE [LARGE SCALE GENOMIC DNA]</scope>
    <source>
        <strain evidence="2 3">DSM 7382</strain>
    </source>
</reference>
<proteinExistence type="predicted"/>
<feature type="compositionally biased region" description="Pro residues" evidence="1">
    <location>
        <begin position="96"/>
        <end position="110"/>
    </location>
</feature>
<organism evidence="2 3">
    <name type="scientific">Cerrena zonata</name>
    <dbReference type="NCBI Taxonomy" id="2478898"/>
    <lineage>
        <taxon>Eukaryota</taxon>
        <taxon>Fungi</taxon>
        <taxon>Dikarya</taxon>
        <taxon>Basidiomycota</taxon>
        <taxon>Agaricomycotina</taxon>
        <taxon>Agaricomycetes</taxon>
        <taxon>Polyporales</taxon>
        <taxon>Cerrenaceae</taxon>
        <taxon>Cerrena</taxon>
    </lineage>
</organism>
<evidence type="ECO:0000313" key="3">
    <source>
        <dbReference type="Proteomes" id="UP001385951"/>
    </source>
</evidence>
<protein>
    <submittedName>
        <fullName evidence="2">Uncharacterized protein</fullName>
    </submittedName>
</protein>
<name>A0AAW0GWT7_9APHY</name>
<comment type="caution">
    <text evidence="2">The sequence shown here is derived from an EMBL/GenBank/DDBJ whole genome shotgun (WGS) entry which is preliminary data.</text>
</comment>
<accession>A0AAW0GWT7</accession>
<evidence type="ECO:0000256" key="1">
    <source>
        <dbReference type="SAM" id="MobiDB-lite"/>
    </source>
</evidence>
<dbReference type="Proteomes" id="UP001385951">
    <property type="component" value="Unassembled WGS sequence"/>
</dbReference>
<sequence length="118" mass="12620">MTASPLPVSPESASAPRQARHSIYGVTLRPVTQTSPSATSPPGTLQRNRTLPQRPIPGRRDSVPLRSHTFQAAASVFEAQESQPLKLSMSSLAQFPSPPRPPLPTIPSAPRPANNRPS</sequence>
<evidence type="ECO:0000313" key="2">
    <source>
        <dbReference type="EMBL" id="KAK7695839.1"/>
    </source>
</evidence>
<keyword evidence="3" id="KW-1185">Reference proteome</keyword>
<gene>
    <name evidence="2" type="ORF">QCA50_000477</name>
</gene>
<feature type="region of interest" description="Disordered" evidence="1">
    <location>
        <begin position="1"/>
        <end position="65"/>
    </location>
</feature>
<feature type="compositionally biased region" description="Polar residues" evidence="1">
    <location>
        <begin position="30"/>
        <end position="51"/>
    </location>
</feature>
<feature type="region of interest" description="Disordered" evidence="1">
    <location>
        <begin position="88"/>
        <end position="118"/>
    </location>
</feature>